<keyword evidence="7" id="KW-1185">Reference proteome</keyword>
<protein>
    <recommendedName>
        <fullName evidence="3">2,4-dienoyl-CoA reductase [(3E)-enoyl-CoA-producing]</fullName>
        <ecNumber evidence="3">1.3.1.124</ecNumber>
    </recommendedName>
</protein>
<sequence length="242" mass="26745">MKDNIPNKVVVVSGGANGFCRLQVEGLLMCGAHVSIIGKNEQFTRQIALELQNKYGEDRVLACMGIDLTNFSQAFKAIEATIFQFGRIDMVIGGTASNYLRDYSHISSCGWDKIVEIDSEASINLAVASNEQLSRSMGKFLYLDPTVHGYEVEFASVMTDSSMEKCFDILLSSGVEVLHMKKNSWEEIIHHTISTLYPSESMANRVLAEVMSISKNVMKGGLYRVTTSKEVRLGAAPIESRL</sequence>
<dbReference type="InterPro" id="IPR045017">
    <property type="entry name" value="DECR2-like"/>
</dbReference>
<gene>
    <name evidence="6" type="ORF">CLIB1423_02S01046</name>
</gene>
<dbReference type="InterPro" id="IPR002347">
    <property type="entry name" value="SDR_fam"/>
</dbReference>
<accession>A0A9P0VVU3</accession>
<dbReference type="Pfam" id="PF00106">
    <property type="entry name" value="adh_short"/>
    <property type="match status" value="1"/>
</dbReference>
<comment type="catalytic activity">
    <reaction evidence="5">
        <text>a (2E,4Z)-dienoyl-CoA + NADPH + H(+) = a 4,5-saturated-(3E)-enoyl-CoA + NADP(+)</text>
        <dbReference type="Rhea" id="RHEA:61892"/>
        <dbReference type="ChEBI" id="CHEBI:15378"/>
        <dbReference type="ChEBI" id="CHEBI:57783"/>
        <dbReference type="ChEBI" id="CHEBI:58349"/>
        <dbReference type="ChEBI" id="CHEBI:85099"/>
        <dbReference type="ChEBI" id="CHEBI:85493"/>
        <dbReference type="EC" id="1.3.1.124"/>
    </reaction>
</comment>
<evidence type="ECO:0000256" key="4">
    <source>
        <dbReference type="ARBA" id="ARBA00048009"/>
    </source>
</evidence>
<proteinExistence type="predicted"/>
<dbReference type="GO" id="GO:0005777">
    <property type="term" value="C:peroxisome"/>
    <property type="evidence" value="ECO:0007669"/>
    <property type="project" value="TreeGrafter"/>
</dbReference>
<comment type="caution">
    <text evidence="6">The sequence shown here is derived from an EMBL/GenBank/DDBJ whole genome shotgun (WGS) entry which is preliminary data.</text>
</comment>
<dbReference type="AlphaFoldDB" id="A0A9P0VVU3"/>
<dbReference type="EC" id="1.3.1.124" evidence="3"/>
<dbReference type="GO" id="GO:0009062">
    <property type="term" value="P:fatty acid catabolic process"/>
    <property type="evidence" value="ECO:0007669"/>
    <property type="project" value="InterPro"/>
</dbReference>
<comment type="catalytic activity">
    <reaction evidence="4">
        <text>a (2E,4E)-dienoyl-CoA + NADPH + H(+) = a 4,5-saturated-(3E)-enoyl-CoA + NADP(+)</text>
        <dbReference type="Rhea" id="RHEA:45912"/>
        <dbReference type="ChEBI" id="CHEBI:15378"/>
        <dbReference type="ChEBI" id="CHEBI:57783"/>
        <dbReference type="ChEBI" id="CHEBI:58349"/>
        <dbReference type="ChEBI" id="CHEBI:85101"/>
        <dbReference type="ChEBI" id="CHEBI:85493"/>
        <dbReference type="EC" id="1.3.1.124"/>
    </reaction>
</comment>
<dbReference type="Proteomes" id="UP000837801">
    <property type="component" value="Unassembled WGS sequence"/>
</dbReference>
<evidence type="ECO:0000313" key="6">
    <source>
        <dbReference type="EMBL" id="CAH2350611.1"/>
    </source>
</evidence>
<dbReference type="SUPFAM" id="SSF51735">
    <property type="entry name" value="NAD(P)-binding Rossmann-fold domains"/>
    <property type="match status" value="1"/>
</dbReference>
<keyword evidence="2" id="KW-0560">Oxidoreductase</keyword>
<dbReference type="PANTHER" id="PTHR43296">
    <property type="entry name" value="PEROXISOMAL 2,4-DIENOYL-COA REDUCTASE"/>
    <property type="match status" value="1"/>
</dbReference>
<reference evidence="6" key="1">
    <citation type="submission" date="2022-03" db="EMBL/GenBank/DDBJ databases">
        <authorList>
            <person name="Legras J.-L."/>
            <person name="Devillers H."/>
            <person name="Grondin C."/>
        </authorList>
    </citation>
    <scope>NUCLEOTIDE SEQUENCE</scope>
    <source>
        <strain evidence="6">CLIB 1423</strain>
    </source>
</reference>
<evidence type="ECO:0000256" key="5">
    <source>
        <dbReference type="ARBA" id="ARBA00048340"/>
    </source>
</evidence>
<name>A0A9P0VVU3_9ASCO</name>
<evidence type="ECO:0000256" key="2">
    <source>
        <dbReference type="ARBA" id="ARBA00023002"/>
    </source>
</evidence>
<keyword evidence="1" id="KW-0521">NADP</keyword>
<dbReference type="EMBL" id="CAKXYY010000002">
    <property type="protein sequence ID" value="CAH2350611.1"/>
    <property type="molecule type" value="Genomic_DNA"/>
</dbReference>
<dbReference type="GO" id="GO:0008670">
    <property type="term" value="F:2,4-dienoyl-CoA reductase (NADPH) activity"/>
    <property type="evidence" value="ECO:0007669"/>
    <property type="project" value="InterPro"/>
</dbReference>
<organism evidence="6 7">
    <name type="scientific">[Candida] railenensis</name>
    <dbReference type="NCBI Taxonomy" id="45579"/>
    <lineage>
        <taxon>Eukaryota</taxon>
        <taxon>Fungi</taxon>
        <taxon>Dikarya</taxon>
        <taxon>Ascomycota</taxon>
        <taxon>Saccharomycotina</taxon>
        <taxon>Pichiomycetes</taxon>
        <taxon>Debaryomycetaceae</taxon>
        <taxon>Kurtzmaniella</taxon>
    </lineage>
</organism>
<dbReference type="InterPro" id="IPR036291">
    <property type="entry name" value="NAD(P)-bd_dom_sf"/>
</dbReference>
<evidence type="ECO:0000313" key="7">
    <source>
        <dbReference type="Proteomes" id="UP000837801"/>
    </source>
</evidence>
<dbReference type="PANTHER" id="PTHR43296:SF2">
    <property type="entry name" value="PEROXISOMAL 2,4-DIENOYL-COA REDUCTASE [(3E)-ENOYL-COA-PRODUCING]"/>
    <property type="match status" value="1"/>
</dbReference>
<dbReference type="OrthoDB" id="294295at2759"/>
<evidence type="ECO:0000256" key="1">
    <source>
        <dbReference type="ARBA" id="ARBA00022857"/>
    </source>
</evidence>
<dbReference type="Gene3D" id="3.40.50.720">
    <property type="entry name" value="NAD(P)-binding Rossmann-like Domain"/>
    <property type="match status" value="1"/>
</dbReference>
<evidence type="ECO:0000256" key="3">
    <source>
        <dbReference type="ARBA" id="ARBA00026117"/>
    </source>
</evidence>